<keyword evidence="3" id="KW-1185">Reference proteome</keyword>
<feature type="compositionally biased region" description="Basic and acidic residues" evidence="1">
    <location>
        <begin position="220"/>
        <end position="232"/>
    </location>
</feature>
<name>A0A9P6J4B4_MORAP</name>
<comment type="caution">
    <text evidence="2">The sequence shown here is derived from an EMBL/GenBank/DDBJ whole genome shotgun (WGS) entry which is preliminary data.</text>
</comment>
<proteinExistence type="predicted"/>
<dbReference type="Gene3D" id="3.30.900.10">
    <property type="entry name" value="HORMA domain"/>
    <property type="match status" value="1"/>
</dbReference>
<protein>
    <recommendedName>
        <fullName evidence="4">HORMA domain-containing protein</fullName>
    </recommendedName>
</protein>
<evidence type="ECO:0008006" key="4">
    <source>
        <dbReference type="Google" id="ProtNLM"/>
    </source>
</evidence>
<feature type="compositionally biased region" description="Basic and acidic residues" evidence="1">
    <location>
        <begin position="118"/>
        <end position="139"/>
    </location>
</feature>
<evidence type="ECO:0000313" key="2">
    <source>
        <dbReference type="EMBL" id="KAF9961981.1"/>
    </source>
</evidence>
<sequence>MSSPLNSLAPTPSSAREHPHLVAYIQQIVRSIRAELRKDTVHRICIVTLDPTAKAIDRFVFEMSVLRPFEERWISGTASHTTAPTDDHRHEDHQPLKHRKLDKGKGRAMDDPSVLPHESMRHDRIEMEGSTAMEDREEGREDDDDEPLYRMTAHERSARQQRLLLQQQQQQQHQKENFKLGGTVAMTTDLELLFRSMLLKISVQDSTLPRLEPGTLGGRGDGDFGVHTVRQE</sequence>
<dbReference type="AlphaFoldDB" id="A0A9P6J4B4"/>
<accession>A0A9P6J4B4</accession>
<dbReference type="EMBL" id="JAAAHY010000566">
    <property type="protein sequence ID" value="KAF9961981.1"/>
    <property type="molecule type" value="Genomic_DNA"/>
</dbReference>
<dbReference type="OrthoDB" id="21254at2759"/>
<dbReference type="SUPFAM" id="SSF56019">
    <property type="entry name" value="The spindle assembly checkpoint protein mad2"/>
    <property type="match status" value="1"/>
</dbReference>
<evidence type="ECO:0000256" key="1">
    <source>
        <dbReference type="SAM" id="MobiDB-lite"/>
    </source>
</evidence>
<evidence type="ECO:0000313" key="3">
    <source>
        <dbReference type="Proteomes" id="UP000738359"/>
    </source>
</evidence>
<feature type="region of interest" description="Disordered" evidence="1">
    <location>
        <begin position="77"/>
        <end position="147"/>
    </location>
</feature>
<dbReference type="Proteomes" id="UP000738359">
    <property type="component" value="Unassembled WGS sequence"/>
</dbReference>
<reference evidence="2" key="1">
    <citation type="journal article" date="2020" name="Fungal Divers.">
        <title>Resolving the Mortierellaceae phylogeny through synthesis of multi-gene phylogenetics and phylogenomics.</title>
        <authorList>
            <person name="Vandepol N."/>
            <person name="Liber J."/>
            <person name="Desiro A."/>
            <person name="Na H."/>
            <person name="Kennedy M."/>
            <person name="Barry K."/>
            <person name="Grigoriev I.V."/>
            <person name="Miller A.N."/>
            <person name="O'Donnell K."/>
            <person name="Stajich J.E."/>
            <person name="Bonito G."/>
        </authorList>
    </citation>
    <scope>NUCLEOTIDE SEQUENCE</scope>
    <source>
        <strain evidence="2">CK1249</strain>
    </source>
</reference>
<gene>
    <name evidence="2" type="ORF">BGZ70_008161</name>
</gene>
<feature type="compositionally biased region" description="Basic and acidic residues" evidence="1">
    <location>
        <begin position="85"/>
        <end position="95"/>
    </location>
</feature>
<dbReference type="InterPro" id="IPR036570">
    <property type="entry name" value="HORMA_dom_sf"/>
</dbReference>
<feature type="region of interest" description="Disordered" evidence="1">
    <location>
        <begin position="212"/>
        <end position="232"/>
    </location>
</feature>
<organism evidence="2 3">
    <name type="scientific">Mortierella alpina</name>
    <name type="common">Oleaginous fungus</name>
    <name type="synonym">Mortierella renispora</name>
    <dbReference type="NCBI Taxonomy" id="64518"/>
    <lineage>
        <taxon>Eukaryota</taxon>
        <taxon>Fungi</taxon>
        <taxon>Fungi incertae sedis</taxon>
        <taxon>Mucoromycota</taxon>
        <taxon>Mortierellomycotina</taxon>
        <taxon>Mortierellomycetes</taxon>
        <taxon>Mortierellales</taxon>
        <taxon>Mortierellaceae</taxon>
        <taxon>Mortierella</taxon>
    </lineage>
</organism>